<dbReference type="InterPro" id="IPR036770">
    <property type="entry name" value="Ankyrin_rpt-contain_sf"/>
</dbReference>
<feature type="repeat" description="ANK" evidence="1">
    <location>
        <begin position="67"/>
        <end position="99"/>
    </location>
</feature>
<dbReference type="PANTHER" id="PTHR24121">
    <property type="entry name" value="NO MECHANORECEPTOR POTENTIAL C, ISOFORM D-RELATED"/>
    <property type="match status" value="1"/>
</dbReference>
<organism evidence="2 3">
    <name type="scientific">Castanea mollissima</name>
    <name type="common">Chinese chestnut</name>
    <dbReference type="NCBI Taxonomy" id="60419"/>
    <lineage>
        <taxon>Eukaryota</taxon>
        <taxon>Viridiplantae</taxon>
        <taxon>Streptophyta</taxon>
        <taxon>Embryophyta</taxon>
        <taxon>Tracheophyta</taxon>
        <taxon>Spermatophyta</taxon>
        <taxon>Magnoliopsida</taxon>
        <taxon>eudicotyledons</taxon>
        <taxon>Gunneridae</taxon>
        <taxon>Pentapetalae</taxon>
        <taxon>rosids</taxon>
        <taxon>fabids</taxon>
        <taxon>Fagales</taxon>
        <taxon>Fagaceae</taxon>
        <taxon>Castanea</taxon>
    </lineage>
</organism>
<feature type="repeat" description="ANK" evidence="1">
    <location>
        <begin position="279"/>
        <end position="311"/>
    </location>
</feature>
<dbReference type="PANTHER" id="PTHR24121:SF22">
    <property type="entry name" value="PROTEIN ACCELERATED CELL DEATH 6-LIKE"/>
    <property type="match status" value="1"/>
</dbReference>
<feature type="repeat" description="ANK" evidence="1">
    <location>
        <begin position="315"/>
        <end position="335"/>
    </location>
</feature>
<name>A0A8J4R1R4_9ROSI</name>
<reference evidence="2" key="1">
    <citation type="submission" date="2020-03" db="EMBL/GenBank/DDBJ databases">
        <title>Castanea mollissima Vanexum genome sequencing.</title>
        <authorList>
            <person name="Staton M."/>
        </authorList>
    </citation>
    <scope>NUCLEOTIDE SEQUENCE</scope>
    <source>
        <tissue evidence="2">Leaf</tissue>
    </source>
</reference>
<dbReference type="Gene3D" id="1.25.40.20">
    <property type="entry name" value="Ankyrin repeat-containing domain"/>
    <property type="match status" value="2"/>
</dbReference>
<dbReference type="Pfam" id="PF00023">
    <property type="entry name" value="Ank"/>
    <property type="match status" value="2"/>
</dbReference>
<comment type="caution">
    <text evidence="2">The sequence shown here is derived from an EMBL/GenBank/DDBJ whole genome shotgun (WGS) entry which is preliminary data.</text>
</comment>
<dbReference type="EMBL" id="JRKL02002979">
    <property type="protein sequence ID" value="KAF3956839.1"/>
    <property type="molecule type" value="Genomic_DNA"/>
</dbReference>
<accession>A0A8J4R1R4</accession>
<keyword evidence="1" id="KW-0040">ANK repeat</keyword>
<dbReference type="OrthoDB" id="1847170at2759"/>
<dbReference type="SUPFAM" id="SSF48403">
    <property type="entry name" value="Ankyrin repeat"/>
    <property type="match status" value="1"/>
</dbReference>
<evidence type="ECO:0000313" key="2">
    <source>
        <dbReference type="EMBL" id="KAF3956839.1"/>
    </source>
</evidence>
<dbReference type="PROSITE" id="PS50088">
    <property type="entry name" value="ANK_REPEAT"/>
    <property type="match status" value="5"/>
</dbReference>
<dbReference type="PROSITE" id="PS50297">
    <property type="entry name" value="ANK_REP_REGION"/>
    <property type="match status" value="4"/>
</dbReference>
<proteinExistence type="predicted"/>
<dbReference type="AlphaFoldDB" id="A0A8J4R1R4"/>
<keyword evidence="3" id="KW-1185">Reference proteome</keyword>
<feature type="repeat" description="ANK" evidence="1">
    <location>
        <begin position="211"/>
        <end position="243"/>
    </location>
</feature>
<feature type="repeat" description="ANK" evidence="1">
    <location>
        <begin position="109"/>
        <end position="141"/>
    </location>
</feature>
<dbReference type="Proteomes" id="UP000737018">
    <property type="component" value="Unassembled WGS sequence"/>
</dbReference>
<evidence type="ECO:0000256" key="1">
    <source>
        <dbReference type="PROSITE-ProRule" id="PRU00023"/>
    </source>
</evidence>
<protein>
    <submittedName>
        <fullName evidence="2">Uncharacterized protein</fullName>
    </submittedName>
</protein>
<sequence>MDVGLLNAAISGNDSFFEEIGGEDLNLEQVTRRGNSVLHVAAKSGKVQIMKKVLDLQPSLLYMENCKGNTALHIAASLGHFDMTKRLISCAKDQEAAVKNLLLRKKNLEKNTALHEAIRNDHYDIVELLIREDPELASFTNNVLESPLFLAVDRGFYKIALQIIETIPECSYMARNGMNALHAAVIHEQNNFLHKMLDKFSMAILQEANDYGWIPVHYAAYLGNVKVVELFLKKDSSLAYIKDKEGMYALHISARKGHVGVMRTLIRNCPETCELLDNKGRTALHLAVETGNKNAVKILLKELAFQDLINEQDKEGNTPLHLAAINGRYTILLMLADDRRVDKWAMNEEGMNTADIIRLDNRLLSSVKVCLVKLCIY</sequence>
<dbReference type="Pfam" id="PF12796">
    <property type="entry name" value="Ank_2"/>
    <property type="match status" value="3"/>
</dbReference>
<gene>
    <name evidence="2" type="ORF">CMV_018080</name>
</gene>
<dbReference type="SMART" id="SM00248">
    <property type="entry name" value="ANK"/>
    <property type="match status" value="9"/>
</dbReference>
<dbReference type="InterPro" id="IPR002110">
    <property type="entry name" value="Ankyrin_rpt"/>
</dbReference>
<evidence type="ECO:0000313" key="3">
    <source>
        <dbReference type="Proteomes" id="UP000737018"/>
    </source>
</evidence>